<keyword evidence="3" id="KW-1185">Reference proteome</keyword>
<reference evidence="2 3" key="1">
    <citation type="submission" date="2024-04" db="EMBL/GenBank/DDBJ databases">
        <authorList>
            <person name="Cremers G."/>
        </authorList>
    </citation>
    <scope>NUCLEOTIDE SEQUENCE [LARGE SCALE GENOMIC DNA]</scope>
    <source>
        <strain evidence="2">MeCH1-AG</strain>
    </source>
</reference>
<dbReference type="Proteomes" id="UP001497493">
    <property type="component" value="Chromosome"/>
</dbReference>
<keyword evidence="1" id="KW-0472">Membrane</keyword>
<organism evidence="2 3">
    <name type="scientific">Candidatus Methylocalor cossyra</name>
    <dbReference type="NCBI Taxonomy" id="3108543"/>
    <lineage>
        <taxon>Bacteria</taxon>
        <taxon>Pseudomonadati</taxon>
        <taxon>Pseudomonadota</taxon>
        <taxon>Gammaproteobacteria</taxon>
        <taxon>Methylococcales</taxon>
        <taxon>Methylococcaceae</taxon>
        <taxon>Candidatus Methylocalor</taxon>
    </lineage>
</organism>
<evidence type="ECO:0000313" key="3">
    <source>
        <dbReference type="Proteomes" id="UP001497493"/>
    </source>
</evidence>
<feature type="transmembrane region" description="Helical" evidence="1">
    <location>
        <begin position="23"/>
        <end position="41"/>
    </location>
</feature>
<keyword evidence="1" id="KW-1133">Transmembrane helix</keyword>
<dbReference type="EMBL" id="OZ026884">
    <property type="protein sequence ID" value="CAL1240124.1"/>
    <property type="molecule type" value="Genomic_DNA"/>
</dbReference>
<dbReference type="RefSeq" id="WP_348759631.1">
    <property type="nucleotide sequence ID" value="NZ_OZ026884.1"/>
</dbReference>
<protein>
    <submittedName>
        <fullName evidence="2">Uncharacterized protein</fullName>
    </submittedName>
</protein>
<proteinExistence type="predicted"/>
<gene>
    <name evidence="2" type="ORF">MECH1_V1_1348</name>
</gene>
<sequence length="67" mass="7487">MYLEAFIWSWIHLHPGYVLKKSAQLLGLAALILIPLLYVNADLVKRGFKPTPPSFQLEVSQPATALP</sequence>
<name>A0ABM9NHT9_9GAMM</name>
<keyword evidence="1" id="KW-0812">Transmembrane</keyword>
<accession>A0ABM9NHT9</accession>
<evidence type="ECO:0000313" key="2">
    <source>
        <dbReference type="EMBL" id="CAL1240124.1"/>
    </source>
</evidence>
<evidence type="ECO:0000256" key="1">
    <source>
        <dbReference type="SAM" id="Phobius"/>
    </source>
</evidence>